<dbReference type="AlphaFoldDB" id="A0A093USY2"/>
<organism evidence="2">
    <name type="scientific">Talaromyces marneffei PM1</name>
    <dbReference type="NCBI Taxonomy" id="1077442"/>
    <lineage>
        <taxon>Eukaryota</taxon>
        <taxon>Fungi</taxon>
        <taxon>Dikarya</taxon>
        <taxon>Ascomycota</taxon>
        <taxon>Pezizomycotina</taxon>
        <taxon>Eurotiomycetes</taxon>
        <taxon>Eurotiomycetidae</taxon>
        <taxon>Eurotiales</taxon>
        <taxon>Trichocomaceae</taxon>
        <taxon>Talaromyces</taxon>
        <taxon>Talaromyces sect. Talaromyces</taxon>
    </lineage>
</organism>
<feature type="chain" id="PRO_5001892373" evidence="1">
    <location>
        <begin position="22"/>
        <end position="200"/>
    </location>
</feature>
<dbReference type="Pfam" id="PF12296">
    <property type="entry name" value="HsbA"/>
    <property type="match status" value="1"/>
</dbReference>
<accession>A0A093USY2</accession>
<reference key="1">
    <citation type="journal article" date="2014" name="PLoS Genet.">
        <title>Signature Gene Expression Reveals Novel Clues to the Molecular Mechanisms of Dimorphic Transition in Penicillium marneffei.</title>
        <authorList>
            <person name="Yang E."/>
            <person name="Wang G."/>
            <person name="Cai J."/>
            <person name="Woo P.C."/>
            <person name="Lau S.K."/>
            <person name="Yuen K.-Y."/>
            <person name="Chow W.-N."/>
            <person name="Lin X."/>
        </authorList>
    </citation>
    <scope>NUCLEOTIDE SEQUENCE [LARGE SCALE GENOMIC DNA]</scope>
    <source>
        <strain>PM1</strain>
    </source>
</reference>
<keyword evidence="1" id="KW-0732">Signal</keyword>
<evidence type="ECO:0000313" key="2">
    <source>
        <dbReference type="EMBL" id="KFX43000.1"/>
    </source>
</evidence>
<name>A0A093USY2_TALMA</name>
<protein>
    <submittedName>
        <fullName evidence="2">2-isopropylmalate synthase</fullName>
    </submittedName>
</protein>
<gene>
    <name evidence="2" type="ORF">GQ26_0390640</name>
</gene>
<feature type="signal peptide" evidence="1">
    <location>
        <begin position="1"/>
        <end position="21"/>
    </location>
</feature>
<comment type="caution">
    <text evidence="2">The sequence shown here is derived from an EMBL/GenBank/DDBJ whole genome shotgun (WGS) entry which is preliminary data.</text>
</comment>
<dbReference type="EMBL" id="JPOX01000039">
    <property type="protein sequence ID" value="KFX43000.1"/>
    <property type="molecule type" value="Genomic_DNA"/>
</dbReference>
<sequence length="200" mass="22329">MKFLQFLLSLIILSLSARALASSCNNYHVTKALGDRRVFANVTCKVIEALVQFTNDIEKQSFQVLHKDVVVILQRIENGIKRIAVESQLDSRDVYSLEAGFKAFEKDIEELLKALKDKKTDIVGSDVCAELVKDLKDLKDAGRQISILVLGKMPEEFFDIGKRASNKALQELQDTINDFSKVGRQAGARSPRRSTTIGAQ</sequence>
<dbReference type="InterPro" id="IPR021054">
    <property type="entry name" value="Cell_wall_mannoprotein_1"/>
</dbReference>
<proteinExistence type="predicted"/>
<dbReference type="Gene3D" id="1.20.1280.140">
    <property type="match status" value="1"/>
</dbReference>
<evidence type="ECO:0000256" key="1">
    <source>
        <dbReference type="SAM" id="SignalP"/>
    </source>
</evidence>
<reference evidence="2" key="2">
    <citation type="journal article" date="2014" name="PLoS Genet.">
        <title>Signature gene expression reveals novel clues to the molecular mechanisms of dimorphic transition in Penicillium marneffei.</title>
        <authorList>
            <person name="Yang E."/>
            <person name="Wang G."/>
            <person name="Cai J."/>
            <person name="Woo P.C."/>
            <person name="Lau S.K."/>
            <person name="Yuen K.-Y."/>
            <person name="Chow W.-N."/>
            <person name="Lin X."/>
        </authorList>
    </citation>
    <scope>NUCLEOTIDE SEQUENCE</scope>
    <source>
        <strain evidence="2">PM1</strain>
    </source>
</reference>